<evidence type="ECO:0000259" key="5">
    <source>
        <dbReference type="SMART" id="SM00646"/>
    </source>
</evidence>
<dbReference type="SUPFAM" id="SSF53187">
    <property type="entry name" value="Zn-dependent exopeptidases"/>
    <property type="match status" value="1"/>
</dbReference>
<organism evidence="6 7">
    <name type="scientific">Nitrolancea hollandica Lb</name>
    <dbReference type="NCBI Taxonomy" id="1129897"/>
    <lineage>
        <taxon>Bacteria</taxon>
        <taxon>Pseudomonadati</taxon>
        <taxon>Thermomicrobiota</taxon>
        <taxon>Thermomicrobia</taxon>
        <taxon>Sphaerobacterales</taxon>
        <taxon>Sphaerobacterineae</taxon>
        <taxon>Sphaerobacteraceae</taxon>
        <taxon>Nitrolancea</taxon>
    </lineage>
</organism>
<dbReference type="InterPro" id="IPR050695">
    <property type="entry name" value="N-acetylmuramoyl_amidase_3"/>
</dbReference>
<dbReference type="PANTHER" id="PTHR30404">
    <property type="entry name" value="N-ACETYLMURAMOYL-L-ALANINE AMIDASE"/>
    <property type="match status" value="1"/>
</dbReference>
<feature type="signal peptide" evidence="4">
    <location>
        <begin position="1"/>
        <end position="29"/>
    </location>
</feature>
<evidence type="ECO:0000256" key="2">
    <source>
        <dbReference type="ARBA" id="ARBA00011901"/>
    </source>
</evidence>
<dbReference type="AlphaFoldDB" id="I4EHJ3"/>
<dbReference type="GO" id="GO:0008745">
    <property type="term" value="F:N-acetylmuramoyl-L-alanine amidase activity"/>
    <property type="evidence" value="ECO:0007669"/>
    <property type="project" value="UniProtKB-EC"/>
</dbReference>
<dbReference type="Gene3D" id="3.40.630.40">
    <property type="entry name" value="Zn-dependent exopeptidases"/>
    <property type="match status" value="1"/>
</dbReference>
<feature type="domain" description="MurNAc-LAA" evidence="5">
    <location>
        <begin position="100"/>
        <end position="217"/>
    </location>
</feature>
<dbReference type="GO" id="GO:0009253">
    <property type="term" value="P:peptidoglycan catabolic process"/>
    <property type="evidence" value="ECO:0007669"/>
    <property type="project" value="InterPro"/>
</dbReference>
<evidence type="ECO:0000313" key="7">
    <source>
        <dbReference type="Proteomes" id="UP000004221"/>
    </source>
</evidence>
<evidence type="ECO:0000256" key="4">
    <source>
        <dbReference type="SAM" id="SignalP"/>
    </source>
</evidence>
<dbReference type="SMART" id="SM00646">
    <property type="entry name" value="Ami_3"/>
    <property type="match status" value="1"/>
</dbReference>
<dbReference type="RefSeq" id="WP_008478084.1">
    <property type="nucleotide sequence ID" value="NZ_CAGS01000238.1"/>
</dbReference>
<dbReference type="EMBL" id="CAGS01000238">
    <property type="protein sequence ID" value="CCF84155.1"/>
    <property type="molecule type" value="Genomic_DNA"/>
</dbReference>
<dbReference type="PANTHER" id="PTHR30404:SF0">
    <property type="entry name" value="N-ACETYLMURAMOYL-L-ALANINE AMIDASE AMIC"/>
    <property type="match status" value="1"/>
</dbReference>
<keyword evidence="7" id="KW-1185">Reference proteome</keyword>
<evidence type="ECO:0000256" key="1">
    <source>
        <dbReference type="ARBA" id="ARBA00001561"/>
    </source>
</evidence>
<dbReference type="GO" id="GO:0030288">
    <property type="term" value="C:outer membrane-bounded periplasmic space"/>
    <property type="evidence" value="ECO:0007669"/>
    <property type="project" value="TreeGrafter"/>
</dbReference>
<protein>
    <recommendedName>
        <fullName evidence="2">N-acetylmuramoyl-L-alanine amidase</fullName>
        <ecNumber evidence="2">3.5.1.28</ecNumber>
    </recommendedName>
</protein>
<proteinExistence type="predicted"/>
<comment type="caution">
    <text evidence="6">The sequence shown here is derived from an EMBL/GenBank/DDBJ whole genome shotgun (WGS) entry which is preliminary data.</text>
</comment>
<dbReference type="Proteomes" id="UP000004221">
    <property type="component" value="Unassembled WGS sequence"/>
</dbReference>
<reference evidence="6 7" key="1">
    <citation type="journal article" date="2012" name="ISME J.">
        <title>Nitrification expanded: discovery, physiology and genomics of a nitrite-oxidizing bacterium from the phylum Chloroflexi.</title>
        <authorList>
            <person name="Sorokin D.Y."/>
            <person name="Lucker S."/>
            <person name="Vejmelkova D."/>
            <person name="Kostrikina N.A."/>
            <person name="Kleerebezem R."/>
            <person name="Rijpstra W.I."/>
            <person name="Damste J.S."/>
            <person name="Le Paslier D."/>
            <person name="Muyzer G."/>
            <person name="Wagner M."/>
            <person name="van Loosdrecht M.C."/>
            <person name="Daims H."/>
        </authorList>
    </citation>
    <scope>NUCLEOTIDE SEQUENCE [LARGE SCALE GENOMIC DNA]</scope>
    <source>
        <strain evidence="7">none</strain>
    </source>
</reference>
<dbReference type="Pfam" id="PF01520">
    <property type="entry name" value="Amidase_3"/>
    <property type="match status" value="1"/>
</dbReference>
<dbReference type="CDD" id="cd02696">
    <property type="entry name" value="MurNAc-LAA"/>
    <property type="match status" value="1"/>
</dbReference>
<keyword evidence="3 6" id="KW-0378">Hydrolase</keyword>
<gene>
    <name evidence="6" type="ORF">NITHO_3120017</name>
</gene>
<comment type="catalytic activity">
    <reaction evidence="1">
        <text>Hydrolyzes the link between N-acetylmuramoyl residues and L-amino acid residues in certain cell-wall glycopeptides.</text>
        <dbReference type="EC" id="3.5.1.28"/>
    </reaction>
</comment>
<name>I4EHJ3_9BACT</name>
<evidence type="ECO:0000313" key="6">
    <source>
        <dbReference type="EMBL" id="CCF84155.1"/>
    </source>
</evidence>
<accession>I4EHJ3</accession>
<sequence length="223" mass="23450">MGARSRRRILFALLVGCLLAGVLTAPALAAKKPGPAPASRTVCVDAGHGGTDPGAVYGDLKEKDLTLDIAGRLRTLLENSGFTVVMTRTGDSTLGNTERATICNGNGADTVLSIHLNASSDPTIDYFQAFYGKQTKDKAFTQTIQNAYKLASPADPNTDLPKAAITQFASGLLLKTTAPATLAETVFLSNPDEQSLLADSTGTRQQDIAKNLYAGLAAWYASR</sequence>
<evidence type="ECO:0000256" key="3">
    <source>
        <dbReference type="ARBA" id="ARBA00022801"/>
    </source>
</evidence>
<dbReference type="InterPro" id="IPR002508">
    <property type="entry name" value="MurNAc-LAA_cat"/>
</dbReference>
<keyword evidence="4" id="KW-0732">Signal</keyword>
<dbReference type="EC" id="3.5.1.28" evidence="2"/>
<dbReference type="OrthoDB" id="9806267at2"/>
<feature type="chain" id="PRO_5003689174" description="N-acetylmuramoyl-L-alanine amidase" evidence="4">
    <location>
        <begin position="30"/>
        <end position="223"/>
    </location>
</feature>